<dbReference type="STRING" id="537013.CLOSTMETH_01399"/>
<keyword evidence="10 17" id="KW-1133">Transmembrane helix</keyword>
<keyword evidence="8 17" id="KW-0133">Cell shape</keyword>
<comment type="miscellaneous">
    <text evidence="17">Bacitracin is thought to be involved in the inhibition of peptidoglycan synthesis by sequestering undecaprenyl diphosphate, thereby reducing the pool of lipid carrier available.</text>
</comment>
<evidence type="ECO:0000256" key="17">
    <source>
        <dbReference type="HAMAP-Rule" id="MF_01006"/>
    </source>
</evidence>
<dbReference type="NCBIfam" id="NF001390">
    <property type="entry name" value="PRK00281.1-4"/>
    <property type="match status" value="1"/>
</dbReference>
<dbReference type="GO" id="GO:0005886">
    <property type="term" value="C:plasma membrane"/>
    <property type="evidence" value="ECO:0007669"/>
    <property type="project" value="UniProtKB-SubCell"/>
</dbReference>
<dbReference type="EMBL" id="ACEC01000045">
    <property type="protein sequence ID" value="EEG31091.1"/>
    <property type="molecule type" value="Genomic_DNA"/>
</dbReference>
<evidence type="ECO:0000313" key="19">
    <source>
        <dbReference type="Proteomes" id="UP000003340"/>
    </source>
</evidence>
<evidence type="ECO:0000313" key="18">
    <source>
        <dbReference type="EMBL" id="EEG31091.1"/>
    </source>
</evidence>
<feature type="transmembrane region" description="Helical" evidence="17">
    <location>
        <begin position="44"/>
        <end position="66"/>
    </location>
</feature>
<dbReference type="EC" id="3.6.1.27" evidence="3 17"/>
<feature type="transmembrane region" description="Helical" evidence="17">
    <location>
        <begin position="258"/>
        <end position="276"/>
    </location>
</feature>
<keyword evidence="13 17" id="KW-0961">Cell wall biogenesis/degradation</keyword>
<evidence type="ECO:0000256" key="11">
    <source>
        <dbReference type="ARBA" id="ARBA00023136"/>
    </source>
</evidence>
<feature type="transmembrane region" description="Helical" evidence="17">
    <location>
        <begin position="87"/>
        <end position="105"/>
    </location>
</feature>
<dbReference type="NCBIfam" id="NF001391">
    <property type="entry name" value="PRK00281.1-5"/>
    <property type="match status" value="1"/>
</dbReference>
<comment type="caution">
    <text evidence="18">The sequence shown here is derived from an EMBL/GenBank/DDBJ whole genome shotgun (WGS) entry which is preliminary data.</text>
</comment>
<feature type="transmembrane region" description="Helical" evidence="17">
    <location>
        <begin position="7"/>
        <end position="24"/>
    </location>
</feature>
<dbReference type="PANTHER" id="PTHR30622:SF3">
    <property type="entry name" value="UNDECAPRENYL-DIPHOSPHATASE"/>
    <property type="match status" value="1"/>
</dbReference>
<name>C0EC30_9FIRM</name>
<keyword evidence="9 17" id="KW-0573">Peptidoglycan synthesis</keyword>
<dbReference type="GO" id="GO:0071555">
    <property type="term" value="P:cell wall organization"/>
    <property type="evidence" value="ECO:0007669"/>
    <property type="project" value="UniProtKB-KW"/>
</dbReference>
<evidence type="ECO:0000256" key="9">
    <source>
        <dbReference type="ARBA" id="ARBA00022984"/>
    </source>
</evidence>
<gene>
    <name evidence="17 18" type="primary">uppP</name>
    <name evidence="18" type="ORF">CLOSTMETH_01399</name>
</gene>
<evidence type="ECO:0000256" key="7">
    <source>
        <dbReference type="ARBA" id="ARBA00022801"/>
    </source>
</evidence>
<evidence type="ECO:0000256" key="14">
    <source>
        <dbReference type="ARBA" id="ARBA00032707"/>
    </source>
</evidence>
<feature type="transmembrane region" description="Helical" evidence="17">
    <location>
        <begin position="224"/>
        <end position="246"/>
    </location>
</feature>
<evidence type="ECO:0000256" key="15">
    <source>
        <dbReference type="ARBA" id="ARBA00032932"/>
    </source>
</evidence>
<keyword evidence="6 17" id="KW-0812">Transmembrane</keyword>
<dbReference type="Pfam" id="PF02673">
    <property type="entry name" value="BacA"/>
    <property type="match status" value="1"/>
</dbReference>
<evidence type="ECO:0000256" key="10">
    <source>
        <dbReference type="ARBA" id="ARBA00022989"/>
    </source>
</evidence>
<comment type="catalytic activity">
    <reaction evidence="16 17">
        <text>di-trans,octa-cis-undecaprenyl diphosphate + H2O = di-trans,octa-cis-undecaprenyl phosphate + phosphate + H(+)</text>
        <dbReference type="Rhea" id="RHEA:28094"/>
        <dbReference type="ChEBI" id="CHEBI:15377"/>
        <dbReference type="ChEBI" id="CHEBI:15378"/>
        <dbReference type="ChEBI" id="CHEBI:43474"/>
        <dbReference type="ChEBI" id="CHEBI:58405"/>
        <dbReference type="ChEBI" id="CHEBI:60392"/>
        <dbReference type="EC" id="3.6.1.27"/>
    </reaction>
</comment>
<dbReference type="GO" id="GO:0009252">
    <property type="term" value="P:peptidoglycan biosynthetic process"/>
    <property type="evidence" value="ECO:0007669"/>
    <property type="project" value="UniProtKB-KW"/>
</dbReference>
<protein>
    <recommendedName>
        <fullName evidence="4 17">Undecaprenyl-diphosphatase</fullName>
        <ecNumber evidence="3 17">3.6.1.27</ecNumber>
    </recommendedName>
    <alternativeName>
        <fullName evidence="15 17">Bacitracin resistance protein</fullName>
    </alternativeName>
    <alternativeName>
        <fullName evidence="14 17">Undecaprenyl pyrophosphate phosphatase</fullName>
    </alternativeName>
</protein>
<feature type="transmembrane region" description="Helical" evidence="17">
    <location>
        <begin position="175"/>
        <end position="203"/>
    </location>
</feature>
<dbReference type="PANTHER" id="PTHR30622">
    <property type="entry name" value="UNDECAPRENYL-DIPHOSPHATASE"/>
    <property type="match status" value="1"/>
</dbReference>
<reference evidence="18 19" key="1">
    <citation type="submission" date="2009-01" db="EMBL/GenBank/DDBJ databases">
        <authorList>
            <person name="Fulton L."/>
            <person name="Clifton S."/>
            <person name="Fulton B."/>
            <person name="Xu J."/>
            <person name="Minx P."/>
            <person name="Pepin K.H."/>
            <person name="Johnson M."/>
            <person name="Bhonagiri V."/>
            <person name="Nash W.E."/>
            <person name="Mardis E.R."/>
            <person name="Wilson R.K."/>
        </authorList>
    </citation>
    <scope>NUCLEOTIDE SEQUENCE [LARGE SCALE GENOMIC DNA]</scope>
    <source>
        <strain evidence="18 19">DSM 5476</strain>
    </source>
</reference>
<dbReference type="eggNOG" id="COG1968">
    <property type="taxonomic scope" value="Bacteria"/>
</dbReference>
<accession>C0EC30</accession>
<comment type="similarity">
    <text evidence="2 17">Belongs to the UppP family.</text>
</comment>
<comment type="function">
    <text evidence="17">Catalyzes the dephosphorylation of undecaprenyl diphosphate (UPP). Confers resistance to bacitracin.</text>
</comment>
<evidence type="ECO:0000256" key="5">
    <source>
        <dbReference type="ARBA" id="ARBA00022475"/>
    </source>
</evidence>
<feature type="transmembrane region" description="Helical" evidence="17">
    <location>
        <begin position="117"/>
        <end position="133"/>
    </location>
</feature>
<dbReference type="GO" id="GO:0008360">
    <property type="term" value="P:regulation of cell shape"/>
    <property type="evidence" value="ECO:0007669"/>
    <property type="project" value="UniProtKB-KW"/>
</dbReference>
<evidence type="ECO:0000256" key="13">
    <source>
        <dbReference type="ARBA" id="ARBA00023316"/>
    </source>
</evidence>
<keyword evidence="12 17" id="KW-0046">Antibiotic resistance</keyword>
<evidence type="ECO:0000256" key="6">
    <source>
        <dbReference type="ARBA" id="ARBA00022692"/>
    </source>
</evidence>
<dbReference type="Proteomes" id="UP000003340">
    <property type="component" value="Unassembled WGS sequence"/>
</dbReference>
<evidence type="ECO:0000256" key="4">
    <source>
        <dbReference type="ARBA" id="ARBA00021581"/>
    </source>
</evidence>
<evidence type="ECO:0000256" key="12">
    <source>
        <dbReference type="ARBA" id="ARBA00023251"/>
    </source>
</evidence>
<evidence type="ECO:0000256" key="8">
    <source>
        <dbReference type="ARBA" id="ARBA00022960"/>
    </source>
</evidence>
<keyword evidence="19" id="KW-1185">Reference proteome</keyword>
<proteinExistence type="inferred from homology"/>
<organism evidence="18 19">
    <name type="scientific">[Clostridium] methylpentosum DSM 5476</name>
    <dbReference type="NCBI Taxonomy" id="537013"/>
    <lineage>
        <taxon>Bacteria</taxon>
        <taxon>Bacillati</taxon>
        <taxon>Bacillota</taxon>
        <taxon>Clostridia</taxon>
        <taxon>Eubacteriales</taxon>
        <taxon>Oscillospiraceae</taxon>
        <taxon>Oscillospiraceae incertae sedis</taxon>
    </lineage>
</organism>
<dbReference type="AlphaFoldDB" id="C0EC30"/>
<dbReference type="NCBIfam" id="TIGR00753">
    <property type="entry name" value="undec_PP_bacA"/>
    <property type="match status" value="1"/>
</dbReference>
<reference evidence="18 19" key="2">
    <citation type="submission" date="2009-02" db="EMBL/GenBank/DDBJ databases">
        <title>Draft genome sequence of Clostridium methylpentosum (DSM 5476).</title>
        <authorList>
            <person name="Sudarsanam P."/>
            <person name="Ley R."/>
            <person name="Guruge J."/>
            <person name="Turnbaugh P.J."/>
            <person name="Mahowald M."/>
            <person name="Liep D."/>
            <person name="Gordon J."/>
        </authorList>
    </citation>
    <scope>NUCLEOTIDE SEQUENCE [LARGE SCALE GENOMIC DNA]</scope>
    <source>
        <strain evidence="18 19">DSM 5476</strain>
    </source>
</reference>
<dbReference type="HAMAP" id="MF_01006">
    <property type="entry name" value="Undec_diphosphatase"/>
    <property type="match status" value="1"/>
</dbReference>
<evidence type="ECO:0000256" key="2">
    <source>
        <dbReference type="ARBA" id="ARBA00010621"/>
    </source>
</evidence>
<evidence type="ECO:0000256" key="16">
    <source>
        <dbReference type="ARBA" id="ARBA00047594"/>
    </source>
</evidence>
<dbReference type="NCBIfam" id="NF001389">
    <property type="entry name" value="PRK00281.1-2"/>
    <property type="match status" value="1"/>
</dbReference>
<evidence type="ECO:0000256" key="1">
    <source>
        <dbReference type="ARBA" id="ARBA00004651"/>
    </source>
</evidence>
<dbReference type="InterPro" id="IPR003824">
    <property type="entry name" value="UppP"/>
</dbReference>
<keyword evidence="5 17" id="KW-1003">Cell membrane</keyword>
<evidence type="ECO:0000256" key="3">
    <source>
        <dbReference type="ARBA" id="ARBA00012374"/>
    </source>
</evidence>
<keyword evidence="11 17" id="KW-0472">Membrane</keyword>
<dbReference type="GO" id="GO:0050380">
    <property type="term" value="F:undecaprenyl-diphosphatase activity"/>
    <property type="evidence" value="ECO:0007669"/>
    <property type="project" value="UniProtKB-UniRule"/>
</dbReference>
<keyword evidence="7 17" id="KW-0378">Hydrolase</keyword>
<sequence>MDILEILKAILFGIIQGITEWLPISSTGHMLLADELIHLNVSKAFMDLFIVVIQFGSILAVVTLYFHKLNPFSPKKSPAEKKGTWSLWGKVAVASIPLVIIGLPLDDFITEKLYGPITIAATLIIYGILFIMLENRHKKPTVNSFGELSLKMAFCIGLFQVLATIPGTSRSGATILGAVFLGASRVVSAEFSFFLAIPAMFGASGYKLLKFFLANDTGFSGGEWAVLIVGTVVAYLVSVVAIKFLMSFIQKHDFKPFGWYRIALGVVVLIVFLFVLR</sequence>
<dbReference type="GO" id="GO:0046677">
    <property type="term" value="P:response to antibiotic"/>
    <property type="evidence" value="ECO:0007669"/>
    <property type="project" value="UniProtKB-UniRule"/>
</dbReference>
<comment type="subcellular location">
    <subcellularLocation>
        <location evidence="1 17">Cell membrane</location>
        <topology evidence="1 17">Multi-pass membrane protein</topology>
    </subcellularLocation>
</comment>
<dbReference type="HOGENOM" id="CLU_060296_2_0_9"/>